<accession>A0A0R2HKH8</accession>
<protein>
    <submittedName>
        <fullName evidence="2">Abortive infection protein AbiGI</fullName>
    </submittedName>
</protein>
<dbReference type="InterPro" id="IPR025159">
    <property type="entry name" value="AbiEi_N"/>
</dbReference>
<name>A0A0R2HKH8_9LACO</name>
<feature type="domain" description="AbiEi antitoxin N-terminal" evidence="1">
    <location>
        <begin position="7"/>
        <end position="50"/>
    </location>
</feature>
<dbReference type="KEGG" id="pdm:ADU72_0895"/>
<dbReference type="AlphaFoldDB" id="A0A0R2HKH8"/>
<keyword evidence="4" id="KW-1185">Reference proteome</keyword>
<proteinExistence type="predicted"/>
<evidence type="ECO:0000313" key="2">
    <source>
        <dbReference type="EMBL" id="AMV63268.1"/>
    </source>
</evidence>
<dbReference type="EMBL" id="CP012275">
    <property type="protein sequence ID" value="AMV63268.1"/>
    <property type="molecule type" value="Genomic_DNA"/>
</dbReference>
<organism evidence="2 5">
    <name type="scientific">Pediococcus damnosus</name>
    <dbReference type="NCBI Taxonomy" id="51663"/>
    <lineage>
        <taxon>Bacteria</taxon>
        <taxon>Bacillati</taxon>
        <taxon>Bacillota</taxon>
        <taxon>Bacilli</taxon>
        <taxon>Lactobacillales</taxon>
        <taxon>Lactobacillaceae</taxon>
        <taxon>Pediococcus</taxon>
    </lineage>
</organism>
<dbReference type="Proteomes" id="UP000076405">
    <property type="component" value="Chromosome"/>
</dbReference>
<dbReference type="OrthoDB" id="9801429at2"/>
<dbReference type="RefSeq" id="WP_046872183.1">
    <property type="nucleotide sequence ID" value="NZ_BAAAXI010000180.1"/>
</dbReference>
<evidence type="ECO:0000259" key="1">
    <source>
        <dbReference type="Pfam" id="PF13338"/>
    </source>
</evidence>
<dbReference type="Pfam" id="PF13338">
    <property type="entry name" value="AbiEi_4"/>
    <property type="match status" value="1"/>
</dbReference>
<dbReference type="Proteomes" id="UP000076244">
    <property type="component" value="Chromosome"/>
</dbReference>
<evidence type="ECO:0000313" key="5">
    <source>
        <dbReference type="Proteomes" id="UP000076405"/>
    </source>
</evidence>
<reference evidence="4 5" key="1">
    <citation type="journal article" date="2016" name="PLoS ONE">
        <title>The Identification of Novel Diagnostic Marker Genes for the Detection of Beer Spoiling Pediococcus damnosus Strains Using the BlAst Diagnostic Gene findEr.</title>
        <authorList>
            <person name="Behr J."/>
            <person name="Geissler A.J."/>
            <person name="Schmid J."/>
            <person name="Zehe A."/>
            <person name="Vogel R.F."/>
        </authorList>
    </citation>
    <scope>NUCLEOTIDE SEQUENCE [LARGE SCALE GENOMIC DNA]</scope>
    <source>
        <strain evidence="2 5">TMW 2.1533</strain>
        <strain evidence="3 4">TMW 2.1535</strain>
    </source>
</reference>
<evidence type="ECO:0000313" key="4">
    <source>
        <dbReference type="Proteomes" id="UP000076244"/>
    </source>
</evidence>
<evidence type="ECO:0000313" key="3">
    <source>
        <dbReference type="EMBL" id="AMV66836.1"/>
    </source>
</evidence>
<dbReference type="GeneID" id="57276832"/>
<sequence length="197" mass="22945">MQTNEKIIAFMQENNGYITNKDAMQIGINRFYLSKLAKAGVIERMEPGIYGDPDLFEDEMFNLQYRFKKGIFSYNTALFLHEMTDRTPRKFDMTFPRPYNTASLPKEKVRAYSQKKDLYNLGIVTGITPNGNSVKVYNIEKTLCDLVRGKNRKDAELISQAMNEYAQLKNKDVTKLMKYAEIMSVEKIIRNYMEVLL</sequence>
<dbReference type="EMBL" id="CP012288">
    <property type="protein sequence ID" value="AMV66836.1"/>
    <property type="molecule type" value="Genomic_DNA"/>
</dbReference>
<gene>
    <name evidence="2" type="ORF">ADU70_1798</name>
    <name evidence="3" type="ORF">ADU72_0895</name>
</gene>